<dbReference type="PRINTS" id="PR00411">
    <property type="entry name" value="PNDRDTASEI"/>
</dbReference>
<dbReference type="OrthoDB" id="9790219at2"/>
<keyword evidence="6" id="KW-0560">Oxidoreductase</keyword>
<evidence type="ECO:0000256" key="2">
    <source>
        <dbReference type="ARBA" id="ARBA00010139"/>
    </source>
</evidence>
<protein>
    <submittedName>
        <fullName evidence="8">Cyclohexanone monooxygenase</fullName>
    </submittedName>
</protein>
<dbReference type="SUPFAM" id="SSF51905">
    <property type="entry name" value="FAD/NAD(P)-binding domain"/>
    <property type="match status" value="2"/>
</dbReference>
<comment type="similarity">
    <text evidence="2">Belongs to the FAD-binding monooxygenase family.</text>
</comment>
<name>A0A4S3KAK8_9GAMM</name>
<dbReference type="Gene3D" id="3.50.50.60">
    <property type="entry name" value="FAD/NAD(P)-binding domain"/>
    <property type="match status" value="2"/>
</dbReference>
<evidence type="ECO:0000256" key="3">
    <source>
        <dbReference type="ARBA" id="ARBA00022630"/>
    </source>
</evidence>
<dbReference type="Proteomes" id="UP000295341">
    <property type="component" value="Unassembled WGS sequence"/>
</dbReference>
<keyword evidence="5" id="KW-0521">NADP</keyword>
<evidence type="ECO:0000256" key="1">
    <source>
        <dbReference type="ARBA" id="ARBA00001974"/>
    </source>
</evidence>
<dbReference type="AlphaFoldDB" id="A0A4S3KAK8"/>
<accession>A0A4S3KAK8</accession>
<evidence type="ECO:0000313" key="9">
    <source>
        <dbReference type="Proteomes" id="UP000295341"/>
    </source>
</evidence>
<keyword evidence="4" id="KW-0274">FAD</keyword>
<keyword evidence="3" id="KW-0285">Flavoprotein</keyword>
<evidence type="ECO:0000256" key="6">
    <source>
        <dbReference type="ARBA" id="ARBA00023002"/>
    </source>
</evidence>
<organism evidence="8 9">
    <name type="scientific">Panacagrimonas perspica</name>
    <dbReference type="NCBI Taxonomy" id="381431"/>
    <lineage>
        <taxon>Bacteria</taxon>
        <taxon>Pseudomonadati</taxon>
        <taxon>Pseudomonadota</taxon>
        <taxon>Gammaproteobacteria</taxon>
        <taxon>Nevskiales</taxon>
        <taxon>Nevskiaceae</taxon>
        <taxon>Panacagrimonas</taxon>
    </lineage>
</organism>
<dbReference type="RefSeq" id="WP_133880952.1">
    <property type="nucleotide sequence ID" value="NZ_MWIN01000001.1"/>
</dbReference>
<keyword evidence="9" id="KW-1185">Reference proteome</keyword>
<keyword evidence="7 8" id="KW-0503">Monooxygenase</keyword>
<proteinExistence type="inferred from homology"/>
<evidence type="ECO:0000256" key="7">
    <source>
        <dbReference type="ARBA" id="ARBA00023033"/>
    </source>
</evidence>
<dbReference type="Pfam" id="PF13738">
    <property type="entry name" value="Pyr_redox_3"/>
    <property type="match status" value="1"/>
</dbReference>
<dbReference type="GO" id="GO:0004497">
    <property type="term" value="F:monooxygenase activity"/>
    <property type="evidence" value="ECO:0007669"/>
    <property type="project" value="UniProtKB-KW"/>
</dbReference>
<comment type="caution">
    <text evidence="8">The sequence shown here is derived from an EMBL/GenBank/DDBJ whole genome shotgun (WGS) entry which is preliminary data.</text>
</comment>
<dbReference type="InterPro" id="IPR036188">
    <property type="entry name" value="FAD/NAD-bd_sf"/>
</dbReference>
<sequence>MAVSAADSSGRPAPAFDVVVIGAGFCGLYMIHRARQRGWRVRAFETGSGVGGTWYWNRYPGCRVDIEGFEYSYSFSKELEQEWEWSERYPPQPELERYCNHVADRFGLREDIQFGTRVTAAHYDESTRHWTVVTDRGETVTARVVVAATGTYSDPYRPDFEGADEFQGLKLQSSRWPREPVNFEGKRVGIIGTGASGVQLTPILARQARQLTVFQRTASYTVPLQNHKADAEDTRARKATYEVLRDAQWASGAGFTTVHSKPVPPPTLKVSDVSDEERTRVYEERWASGGLCFYHAFVDLLVDEKANRTLEAFMNDKIRSRVKNPEVARKLTPTQNPVLTKRLAGDTGYCEAFDRDNVELVDLRAEPIRKFTRTGLVVGDREVPLDVIIFATGFDLGTGAMSRIDIRGRDGRSLKDYWSQGIKTYLGMMANGFPNLFWLFGPGSPFYNPVLLAEYQVEQIERFLDGCGSGDVVEATPAAEKEWSDLTNAIANMTLFTKGKNYYMGDNIPGKPRAATLFLGGFPLYKQTCEKAVTTRDGLVA</sequence>
<reference evidence="8 9" key="1">
    <citation type="submission" date="2019-03" db="EMBL/GenBank/DDBJ databases">
        <title>Genomic Encyclopedia of Type Strains, Phase IV (KMG-IV): sequencing the most valuable type-strain genomes for metagenomic binning, comparative biology and taxonomic classification.</title>
        <authorList>
            <person name="Goeker M."/>
        </authorList>
    </citation>
    <scope>NUCLEOTIDE SEQUENCE [LARGE SCALE GENOMIC DNA]</scope>
    <source>
        <strain evidence="8 9">DSM 26377</strain>
    </source>
</reference>
<dbReference type="InterPro" id="IPR050775">
    <property type="entry name" value="FAD-binding_Monooxygenases"/>
</dbReference>
<gene>
    <name evidence="8" type="ORF">DFR24_1855</name>
</gene>
<evidence type="ECO:0000256" key="5">
    <source>
        <dbReference type="ARBA" id="ARBA00022857"/>
    </source>
</evidence>
<dbReference type="PANTHER" id="PTHR43098">
    <property type="entry name" value="L-ORNITHINE N(5)-MONOOXYGENASE-RELATED"/>
    <property type="match status" value="1"/>
</dbReference>
<dbReference type="EMBL" id="SOBT01000008">
    <property type="protein sequence ID" value="TDU32458.1"/>
    <property type="molecule type" value="Genomic_DNA"/>
</dbReference>
<comment type="cofactor">
    <cofactor evidence="1">
        <name>FAD</name>
        <dbReference type="ChEBI" id="CHEBI:57692"/>
    </cofactor>
</comment>
<evidence type="ECO:0000256" key="4">
    <source>
        <dbReference type="ARBA" id="ARBA00022827"/>
    </source>
</evidence>
<evidence type="ECO:0000313" key="8">
    <source>
        <dbReference type="EMBL" id="TDU32458.1"/>
    </source>
</evidence>
<dbReference type="PANTHER" id="PTHR43098:SF3">
    <property type="entry name" value="L-ORNITHINE N(5)-MONOOXYGENASE-RELATED"/>
    <property type="match status" value="1"/>
</dbReference>